<dbReference type="SUPFAM" id="SSF46458">
    <property type="entry name" value="Globin-like"/>
    <property type="match status" value="1"/>
</dbReference>
<dbReference type="Proteomes" id="UP000505355">
    <property type="component" value="Chromosome"/>
</dbReference>
<dbReference type="InterPro" id="IPR012292">
    <property type="entry name" value="Globin/Proto"/>
</dbReference>
<organism evidence="1 2">
    <name type="scientific">Mucilaginibacter mali</name>
    <dbReference type="NCBI Taxonomy" id="2740462"/>
    <lineage>
        <taxon>Bacteria</taxon>
        <taxon>Pseudomonadati</taxon>
        <taxon>Bacteroidota</taxon>
        <taxon>Sphingobacteriia</taxon>
        <taxon>Sphingobacteriales</taxon>
        <taxon>Sphingobacteriaceae</taxon>
        <taxon>Mucilaginibacter</taxon>
    </lineage>
</organism>
<dbReference type="EMBL" id="CP054139">
    <property type="protein sequence ID" value="QKJ32954.1"/>
    <property type="molecule type" value="Genomic_DNA"/>
</dbReference>
<dbReference type="AlphaFoldDB" id="A0A7D4TSR0"/>
<protein>
    <submittedName>
        <fullName evidence="1">Group III truncated hemoglobin</fullName>
    </submittedName>
</protein>
<dbReference type="KEGG" id="mmab:HQ865_25450"/>
<dbReference type="GO" id="GO:0020037">
    <property type="term" value="F:heme binding"/>
    <property type="evidence" value="ECO:0007669"/>
    <property type="project" value="InterPro"/>
</dbReference>
<dbReference type="RefSeq" id="WP_173417599.1">
    <property type="nucleotide sequence ID" value="NZ_CP054139.1"/>
</dbReference>
<sequence length="123" mass="13986">MMDKRGINNLADIRYMIRLFHYAVISDPITGPPFSGKIDLSDVAHFNGICAYWEAALLKTSGYTGNPFAHYAPLTLTQVQFNRWLQLFEQVIDRYFEGETAADAKETAQAMSNLLMFRLSKSK</sequence>
<dbReference type="GO" id="GO:0019825">
    <property type="term" value="F:oxygen binding"/>
    <property type="evidence" value="ECO:0007669"/>
    <property type="project" value="InterPro"/>
</dbReference>
<dbReference type="Gene3D" id="1.10.490.10">
    <property type="entry name" value="Globins"/>
    <property type="match status" value="1"/>
</dbReference>
<dbReference type="InterPro" id="IPR009050">
    <property type="entry name" value="Globin-like_sf"/>
</dbReference>
<proteinExistence type="predicted"/>
<gene>
    <name evidence="1" type="ORF">HQ865_25450</name>
</gene>
<evidence type="ECO:0000313" key="2">
    <source>
        <dbReference type="Proteomes" id="UP000505355"/>
    </source>
</evidence>
<keyword evidence="2" id="KW-1185">Reference proteome</keyword>
<dbReference type="CDD" id="cd08916">
    <property type="entry name" value="TrHb3_P"/>
    <property type="match status" value="1"/>
</dbReference>
<reference evidence="1 2" key="1">
    <citation type="submission" date="2020-05" db="EMBL/GenBank/DDBJ databases">
        <title>Mucilaginibacter mali sp. nov.</title>
        <authorList>
            <person name="Kim H.S."/>
            <person name="Lee K.C."/>
            <person name="Suh M.K."/>
            <person name="Kim J.-S."/>
            <person name="Han K.-I."/>
            <person name="Eom M.K."/>
            <person name="Shin Y.K."/>
            <person name="Lee J.-S."/>
        </authorList>
    </citation>
    <scope>NUCLEOTIDE SEQUENCE [LARGE SCALE GENOMIC DNA]</scope>
    <source>
        <strain evidence="1 2">G2-14</strain>
    </source>
</reference>
<name>A0A7D4TSR0_9SPHI</name>
<evidence type="ECO:0000313" key="1">
    <source>
        <dbReference type="EMBL" id="QKJ32954.1"/>
    </source>
</evidence>
<accession>A0A7D4TSR0</accession>